<sequence>MKISLALGGGAGLGWAHIGVIHALEEQGITISAIAGTSIGAIVGACYAAGKLEALEDVARSTSIVGMLRYIDPHWKRGGIIGGKQIERRLTEHLGEPDFADLSIPVATVSADLITGKTVIMREGPVLPAVRSSMSLPGIFPPVERDGMVLVDGGACMPVPVRPARELAPGLPCVAVSLQSDYVRRAEAAGIGDESSRRPGSVAVVKASVGLSLANLARYSLERDPPDLLLPLRVGHIDIQDFTKADELIAIGHDEAQNILEKLPLAT</sequence>
<evidence type="ECO:0000256" key="4">
    <source>
        <dbReference type="PROSITE-ProRule" id="PRU01161"/>
    </source>
</evidence>
<feature type="active site" description="Proton acceptor" evidence="4">
    <location>
        <position position="152"/>
    </location>
</feature>
<feature type="short sequence motif" description="GXSXG" evidence="4">
    <location>
        <begin position="36"/>
        <end position="40"/>
    </location>
</feature>
<dbReference type="PANTHER" id="PTHR14226">
    <property type="entry name" value="NEUROPATHY TARGET ESTERASE/SWISS CHEESE D.MELANOGASTER"/>
    <property type="match status" value="1"/>
</dbReference>
<evidence type="ECO:0000259" key="5">
    <source>
        <dbReference type="PROSITE" id="PS51635"/>
    </source>
</evidence>
<dbReference type="Gene3D" id="3.40.1090.10">
    <property type="entry name" value="Cytosolic phospholipase A2 catalytic domain"/>
    <property type="match status" value="1"/>
</dbReference>
<evidence type="ECO:0000256" key="3">
    <source>
        <dbReference type="ARBA" id="ARBA00023098"/>
    </source>
</evidence>
<accession>A0AA97F6K7</accession>
<evidence type="ECO:0000313" key="6">
    <source>
        <dbReference type="EMBL" id="WOE75146.1"/>
    </source>
</evidence>
<dbReference type="PANTHER" id="PTHR14226:SF76">
    <property type="entry name" value="NTE FAMILY PROTEIN RSSA"/>
    <property type="match status" value="1"/>
</dbReference>
<evidence type="ECO:0000313" key="7">
    <source>
        <dbReference type="Proteomes" id="UP001302429"/>
    </source>
</evidence>
<dbReference type="Proteomes" id="UP001302429">
    <property type="component" value="Chromosome"/>
</dbReference>
<dbReference type="GO" id="GO:0016787">
    <property type="term" value="F:hydrolase activity"/>
    <property type="evidence" value="ECO:0007669"/>
    <property type="project" value="UniProtKB-UniRule"/>
</dbReference>
<dbReference type="EMBL" id="CP136594">
    <property type="protein sequence ID" value="WOE75146.1"/>
    <property type="molecule type" value="Genomic_DNA"/>
</dbReference>
<feature type="short sequence motif" description="DGA/G" evidence="4">
    <location>
        <begin position="152"/>
        <end position="154"/>
    </location>
</feature>
<gene>
    <name evidence="6" type="ORF">RB602_00045</name>
</gene>
<proteinExistence type="predicted"/>
<feature type="domain" description="PNPLA" evidence="5">
    <location>
        <begin position="5"/>
        <end position="165"/>
    </location>
</feature>
<reference evidence="6 7" key="1">
    <citation type="submission" date="2023-10" db="EMBL/GenBank/DDBJ databases">
        <title>Complete genome sequence of a Sphingomonadaceae bacterium.</title>
        <authorList>
            <person name="Yan C."/>
        </authorList>
    </citation>
    <scope>NUCLEOTIDE SEQUENCE [LARGE SCALE GENOMIC DNA]</scope>
    <source>
        <strain evidence="6 7">SCSIO 66989</strain>
    </source>
</reference>
<dbReference type="RefSeq" id="WP_317081789.1">
    <property type="nucleotide sequence ID" value="NZ_CP136594.1"/>
</dbReference>
<keyword evidence="1 4" id="KW-0378">Hydrolase</keyword>
<feature type="active site" description="Nucleophile" evidence="4">
    <location>
        <position position="38"/>
    </location>
</feature>
<evidence type="ECO:0000256" key="2">
    <source>
        <dbReference type="ARBA" id="ARBA00022963"/>
    </source>
</evidence>
<name>A0AA97F6K7_9SPHN</name>
<dbReference type="KEGG" id="acoa:RB602_00045"/>
<evidence type="ECO:0000256" key="1">
    <source>
        <dbReference type="ARBA" id="ARBA00022801"/>
    </source>
</evidence>
<protein>
    <submittedName>
        <fullName evidence="6">Patatin-like phospholipase family protein</fullName>
    </submittedName>
</protein>
<dbReference type="PROSITE" id="PS51635">
    <property type="entry name" value="PNPLA"/>
    <property type="match status" value="1"/>
</dbReference>
<dbReference type="Pfam" id="PF01734">
    <property type="entry name" value="Patatin"/>
    <property type="match status" value="1"/>
</dbReference>
<organism evidence="6 7">
    <name type="scientific">Alterisphingorhabdus coralli</name>
    <dbReference type="NCBI Taxonomy" id="3071408"/>
    <lineage>
        <taxon>Bacteria</taxon>
        <taxon>Pseudomonadati</taxon>
        <taxon>Pseudomonadota</taxon>
        <taxon>Alphaproteobacteria</taxon>
        <taxon>Sphingomonadales</taxon>
        <taxon>Sphingomonadaceae</taxon>
        <taxon>Alterisphingorhabdus (ex Yan et al. 2024)</taxon>
    </lineage>
</organism>
<keyword evidence="2 4" id="KW-0442">Lipid degradation</keyword>
<dbReference type="GO" id="GO:0016042">
    <property type="term" value="P:lipid catabolic process"/>
    <property type="evidence" value="ECO:0007669"/>
    <property type="project" value="UniProtKB-UniRule"/>
</dbReference>
<dbReference type="AlphaFoldDB" id="A0AA97F6K7"/>
<comment type="caution">
    <text evidence="4">Lacks conserved residue(s) required for the propagation of feature annotation.</text>
</comment>
<dbReference type="SUPFAM" id="SSF52151">
    <property type="entry name" value="FabD/lysophospholipase-like"/>
    <property type="match status" value="1"/>
</dbReference>
<dbReference type="InterPro" id="IPR050301">
    <property type="entry name" value="NTE"/>
</dbReference>
<keyword evidence="7" id="KW-1185">Reference proteome</keyword>
<keyword evidence="3 4" id="KW-0443">Lipid metabolism</keyword>
<dbReference type="InterPro" id="IPR002641">
    <property type="entry name" value="PNPLA_dom"/>
</dbReference>
<dbReference type="InterPro" id="IPR016035">
    <property type="entry name" value="Acyl_Trfase/lysoPLipase"/>
</dbReference>